<accession>A0A2T8FFM0</accession>
<evidence type="ECO:0000313" key="6">
    <source>
        <dbReference type="Proteomes" id="UP000246018"/>
    </source>
</evidence>
<evidence type="ECO:0000256" key="2">
    <source>
        <dbReference type="ARBA" id="ARBA00023125"/>
    </source>
</evidence>
<dbReference type="GO" id="GO:0003677">
    <property type="term" value="F:DNA binding"/>
    <property type="evidence" value="ECO:0007669"/>
    <property type="project" value="UniProtKB-KW"/>
</dbReference>
<gene>
    <name evidence="5" type="ORF">DDE18_02605</name>
</gene>
<dbReference type="PANTHER" id="PTHR44688:SF16">
    <property type="entry name" value="DNA-BINDING TRANSCRIPTIONAL ACTIVATOR DEVR_DOSR"/>
    <property type="match status" value="1"/>
</dbReference>
<keyword evidence="1" id="KW-0805">Transcription regulation</keyword>
<dbReference type="Proteomes" id="UP000246018">
    <property type="component" value="Unassembled WGS sequence"/>
</dbReference>
<keyword evidence="3" id="KW-0804">Transcription</keyword>
<evidence type="ECO:0000256" key="1">
    <source>
        <dbReference type="ARBA" id="ARBA00023015"/>
    </source>
</evidence>
<dbReference type="EMBL" id="QDGZ01000001">
    <property type="protein sequence ID" value="PVG84513.1"/>
    <property type="molecule type" value="Genomic_DNA"/>
</dbReference>
<dbReference type="OrthoDB" id="9815744at2"/>
<protein>
    <submittedName>
        <fullName evidence="5">LuxR family transcriptional regulator</fullName>
    </submittedName>
</protein>
<dbReference type="PROSITE" id="PS00622">
    <property type="entry name" value="HTH_LUXR_1"/>
    <property type="match status" value="1"/>
</dbReference>
<keyword evidence="2" id="KW-0238">DNA-binding</keyword>
<dbReference type="InterPro" id="IPR000792">
    <property type="entry name" value="Tscrpt_reg_LuxR_C"/>
</dbReference>
<evidence type="ECO:0000313" key="5">
    <source>
        <dbReference type="EMBL" id="PVG84513.1"/>
    </source>
</evidence>
<organism evidence="5 6">
    <name type="scientific">Nocardioides gansuensis</name>
    <dbReference type="NCBI Taxonomy" id="2138300"/>
    <lineage>
        <taxon>Bacteria</taxon>
        <taxon>Bacillati</taxon>
        <taxon>Actinomycetota</taxon>
        <taxon>Actinomycetes</taxon>
        <taxon>Propionibacteriales</taxon>
        <taxon>Nocardioidaceae</taxon>
        <taxon>Nocardioides</taxon>
    </lineage>
</organism>
<dbReference type="GO" id="GO:0006355">
    <property type="term" value="P:regulation of DNA-templated transcription"/>
    <property type="evidence" value="ECO:0007669"/>
    <property type="project" value="InterPro"/>
</dbReference>
<dbReference type="RefSeq" id="WP_116570646.1">
    <property type="nucleotide sequence ID" value="NZ_QDGZ01000001.1"/>
</dbReference>
<feature type="domain" description="HTH luxR-type" evidence="4">
    <location>
        <begin position="290"/>
        <end position="356"/>
    </location>
</feature>
<dbReference type="AlphaFoldDB" id="A0A2T8FFM0"/>
<keyword evidence="6" id="KW-1185">Reference proteome</keyword>
<comment type="caution">
    <text evidence="5">The sequence shown here is derived from an EMBL/GenBank/DDBJ whole genome shotgun (WGS) entry which is preliminary data.</text>
</comment>
<proteinExistence type="predicted"/>
<dbReference type="SUPFAM" id="SSF46894">
    <property type="entry name" value="C-terminal effector domain of the bipartite response regulators"/>
    <property type="match status" value="1"/>
</dbReference>
<reference evidence="5 6" key="1">
    <citation type="submission" date="2018-04" db="EMBL/GenBank/DDBJ databases">
        <title>Genome of Nocardioides gansuensis WSJ-1.</title>
        <authorList>
            <person name="Wu S."/>
            <person name="Wang G."/>
        </authorList>
    </citation>
    <scope>NUCLEOTIDE SEQUENCE [LARGE SCALE GENOMIC DNA]</scope>
    <source>
        <strain evidence="5 6">WSJ-1</strain>
    </source>
</reference>
<evidence type="ECO:0000259" key="4">
    <source>
        <dbReference type="PROSITE" id="PS50043"/>
    </source>
</evidence>
<dbReference type="SMART" id="SM00421">
    <property type="entry name" value="HTH_LUXR"/>
    <property type="match status" value="1"/>
</dbReference>
<name>A0A2T8FFM0_9ACTN</name>
<dbReference type="PROSITE" id="PS50043">
    <property type="entry name" value="HTH_LUXR_2"/>
    <property type="match status" value="1"/>
</dbReference>
<evidence type="ECO:0000256" key="3">
    <source>
        <dbReference type="ARBA" id="ARBA00023163"/>
    </source>
</evidence>
<dbReference type="PANTHER" id="PTHR44688">
    <property type="entry name" value="DNA-BINDING TRANSCRIPTIONAL ACTIVATOR DEVR_DOSR"/>
    <property type="match status" value="1"/>
</dbReference>
<dbReference type="PRINTS" id="PR00038">
    <property type="entry name" value="HTHLUXR"/>
</dbReference>
<dbReference type="InterPro" id="IPR016032">
    <property type="entry name" value="Sig_transdc_resp-reg_C-effctor"/>
</dbReference>
<sequence length="380" mass="41236">MGSALEPRAREEIEHVRSRGLTWVDYSAAVAEVLAPVIPFDAYCFHTIDPGTILFTGSVNRNVACSGSWLAHHEYFIEDVNKWSFLARSGRIAGATSIDSHGELSRSTRHRSHENYGFGDELRVSLVVDGLYWGAAAFLRGADEPWFTDTDVRALTALASPIAAGLRRSLLAQPIAPHTGRPVEHGPGVVVFDEHGQPESISTAAERWIEELVEEPPPSTPSDSKTVQAVAARARAIAPGNDPLELAARARVRTRSGTWLLLYGTRLSGDSDGRTAVIIHPATPQDVAPVIALSYGLTERECQVAMQCVQGRVTKEIARALSLSPYTVQDHLKSIFDKTGVRSRGELVGQIFLDHYASRWEAPEAAPPGLLVRGISPNGV</sequence>
<dbReference type="InterPro" id="IPR036388">
    <property type="entry name" value="WH-like_DNA-bd_sf"/>
</dbReference>
<dbReference type="Pfam" id="PF00196">
    <property type="entry name" value="GerE"/>
    <property type="match status" value="1"/>
</dbReference>
<dbReference type="Gene3D" id="1.10.10.10">
    <property type="entry name" value="Winged helix-like DNA-binding domain superfamily/Winged helix DNA-binding domain"/>
    <property type="match status" value="1"/>
</dbReference>
<dbReference type="SUPFAM" id="SSF55781">
    <property type="entry name" value="GAF domain-like"/>
    <property type="match status" value="1"/>
</dbReference>
<dbReference type="CDD" id="cd06170">
    <property type="entry name" value="LuxR_C_like"/>
    <property type="match status" value="1"/>
</dbReference>